<gene>
    <name evidence="1" type="ORF">NJ75_03394</name>
</gene>
<sequence length="569" mass="61581">MAALKLVVPTPAKDIGHAALIEDLVSLLKRLDESFDMASTHLCQSVTRIQTITSALTEVTGMFDGGVGVEAVNGLRMAAESLRNVRSLVQGRSHEIATMHEAARSLRASAGEVMRCLQVLDIYGMNVKITASGHPQFMEFADAMRGKLDQGDRELRGLDHMLGGLLESLREMGENDRLLDRECAKVFPQVPDALMREAGNLQQHQMRLGNLAKTIAGLALAIQTELHAAIQAMQIGDSVRQRLEHVLASLRTLETRRQDGSMASSAGAPLLRVLAALFEAAVSDYGRDRAELAASLSRLQSQCRNLQGLDDDQASEGDSDMLERIEASVAEAHLMLRQLDRANSEGMATLDLILQTVDEVTERAEAITRLRLDVQHMAINIGLSCRTAQSIGRPVMVIANEIRTYSERLDAIADAIQRTQTNLSAPCHRLQSQSHENGGASGELLARFLTTIGDCNERGRQAMAVVEAESDQLGSSLALAIDALEEAGMLEVPMRNLSSVLQGAGSDCQPVDGDKAVLLQTMLDDLARSYTMADERLIHNQALVPGLNGIAIAPDVTLAPDDDEDDGLF</sequence>
<dbReference type="AlphaFoldDB" id="A0A0B9A0A7"/>
<comment type="caution">
    <text evidence="1">The sequence shown here is derived from an EMBL/GenBank/DDBJ whole genome shotgun (WGS) entry which is preliminary data.</text>
</comment>
<dbReference type="Proteomes" id="UP000031338">
    <property type="component" value="Unassembled WGS sequence"/>
</dbReference>
<proteinExistence type="predicted"/>
<evidence type="ECO:0000313" key="2">
    <source>
        <dbReference type="Proteomes" id="UP000031338"/>
    </source>
</evidence>
<dbReference type="STRING" id="48936.NJ75_03394"/>
<name>A0A0B9A0A7_9SPHN</name>
<organism evidence="1 2">
    <name type="scientific">Novosphingobium subterraneum</name>
    <dbReference type="NCBI Taxonomy" id="48936"/>
    <lineage>
        <taxon>Bacteria</taxon>
        <taxon>Pseudomonadati</taxon>
        <taxon>Pseudomonadota</taxon>
        <taxon>Alphaproteobacteria</taxon>
        <taxon>Sphingomonadales</taxon>
        <taxon>Sphingomonadaceae</taxon>
        <taxon>Novosphingobium</taxon>
    </lineage>
</organism>
<protein>
    <submittedName>
        <fullName evidence="1">Uncharacterized protein</fullName>
    </submittedName>
</protein>
<dbReference type="RefSeq" id="WP_039336566.1">
    <property type="nucleotide sequence ID" value="NZ_JRVC01000019.1"/>
</dbReference>
<accession>A0A0B9A0A7</accession>
<dbReference type="PATRIC" id="fig|48936.3.peg.3418"/>
<keyword evidence="2" id="KW-1185">Reference proteome</keyword>
<reference evidence="1 2" key="1">
    <citation type="submission" date="2014-10" db="EMBL/GenBank/DDBJ databases">
        <title>Draft genome sequence of Novosphingobium subterraneum DSM 12447.</title>
        <authorList>
            <person name="Gan H.M."/>
            <person name="Gan H.Y."/>
            <person name="Savka M.A."/>
        </authorList>
    </citation>
    <scope>NUCLEOTIDE SEQUENCE [LARGE SCALE GENOMIC DNA]</scope>
    <source>
        <strain evidence="1 2">DSM 12447</strain>
    </source>
</reference>
<evidence type="ECO:0000313" key="1">
    <source>
        <dbReference type="EMBL" id="KHS43992.1"/>
    </source>
</evidence>
<dbReference type="EMBL" id="JRVC01000019">
    <property type="protein sequence ID" value="KHS43992.1"/>
    <property type="molecule type" value="Genomic_DNA"/>
</dbReference>